<dbReference type="SUPFAM" id="SSF57889">
    <property type="entry name" value="Cysteine-rich domain"/>
    <property type="match status" value="13"/>
</dbReference>
<dbReference type="AlphaFoldDB" id="A0A8J6D978"/>
<dbReference type="Gene3D" id="3.30.60.20">
    <property type="match status" value="3"/>
</dbReference>
<dbReference type="Proteomes" id="UP000701853">
    <property type="component" value="Chromosome 3"/>
</dbReference>
<name>A0A8J6D978_9ROSI</name>
<evidence type="ECO:0008006" key="9">
    <source>
        <dbReference type="Google" id="ProtNLM"/>
    </source>
</evidence>
<dbReference type="InterPro" id="IPR002219">
    <property type="entry name" value="PKC_DAG/PE"/>
</dbReference>
<protein>
    <recommendedName>
        <fullName evidence="9">Phorbol-ester/DAG-type domain-containing protein</fullName>
    </recommendedName>
</protein>
<dbReference type="PANTHER" id="PTHR32410:SF163">
    <property type="entry name" value="DC1 DOMAIN-CONTAINING PROTEIN"/>
    <property type="match status" value="1"/>
</dbReference>
<feature type="domain" description="Zinc finger PHD-type" evidence="6">
    <location>
        <begin position="428"/>
        <end position="488"/>
    </location>
</feature>
<keyword evidence="8" id="KW-1185">Reference proteome</keyword>
<feature type="domain" description="Zinc finger PHD-type" evidence="6">
    <location>
        <begin position="269"/>
        <end position="331"/>
    </location>
</feature>
<evidence type="ECO:0000256" key="3">
    <source>
        <dbReference type="ARBA" id="ARBA00022771"/>
    </source>
</evidence>
<comment type="caution">
    <text evidence="7">The sequence shown here is derived from an EMBL/GenBank/DDBJ whole genome shotgun (WGS) entry which is preliminary data.</text>
</comment>
<feature type="domain" description="Zinc finger PHD-type" evidence="6">
    <location>
        <begin position="851"/>
        <end position="913"/>
    </location>
</feature>
<keyword evidence="3" id="KW-0863">Zinc-finger</keyword>
<evidence type="ECO:0000256" key="1">
    <source>
        <dbReference type="ARBA" id="ARBA00022723"/>
    </source>
</evidence>
<evidence type="ECO:0000256" key="2">
    <source>
        <dbReference type="ARBA" id="ARBA00022737"/>
    </source>
</evidence>
<feature type="domain" description="Phorbol-ester/DAG-type" evidence="5">
    <location>
        <begin position="991"/>
        <end position="1043"/>
    </location>
</feature>
<dbReference type="InterPro" id="IPR053192">
    <property type="entry name" value="Vacuole_Formation_Reg"/>
</dbReference>
<evidence type="ECO:0000259" key="6">
    <source>
        <dbReference type="SMART" id="SM00249"/>
    </source>
</evidence>
<feature type="domain" description="Phorbol-ester/DAG-type" evidence="5">
    <location>
        <begin position="257"/>
        <end position="301"/>
    </location>
</feature>
<feature type="domain" description="Zinc finger PHD-type" evidence="6">
    <location>
        <begin position="595"/>
        <end position="646"/>
    </location>
</feature>
<evidence type="ECO:0000259" key="5">
    <source>
        <dbReference type="SMART" id="SM00109"/>
    </source>
</evidence>
<feature type="domain" description="Phorbol-ester/DAG-type" evidence="5">
    <location>
        <begin position="523"/>
        <end position="573"/>
    </location>
</feature>
<keyword evidence="1" id="KW-0479">Metal-binding</keyword>
<gene>
    <name evidence="7" type="ORF">CXB51_006565</name>
</gene>
<feature type="domain" description="Zinc finger PHD-type" evidence="6">
    <location>
        <begin position="38"/>
        <end position="102"/>
    </location>
</feature>
<feature type="domain" description="Phorbol-ester/DAG-type" evidence="5">
    <location>
        <begin position="81"/>
        <end position="129"/>
    </location>
</feature>
<dbReference type="InterPro" id="IPR004146">
    <property type="entry name" value="DC1"/>
</dbReference>
<dbReference type="SMART" id="SM00109">
    <property type="entry name" value="C1"/>
    <property type="match status" value="7"/>
</dbReference>
<feature type="domain" description="Phorbol-ester/DAG-type" evidence="5">
    <location>
        <begin position="720"/>
        <end position="778"/>
    </location>
</feature>
<keyword evidence="4" id="KW-0862">Zinc</keyword>
<feature type="domain" description="Zinc finger PHD-type" evidence="6">
    <location>
        <begin position="1178"/>
        <end position="1241"/>
    </location>
</feature>
<keyword evidence="2" id="KW-0677">Repeat</keyword>
<dbReference type="GO" id="GO:0008270">
    <property type="term" value="F:zinc ion binding"/>
    <property type="evidence" value="ECO:0007669"/>
    <property type="project" value="UniProtKB-KW"/>
</dbReference>
<evidence type="ECO:0000256" key="4">
    <source>
        <dbReference type="ARBA" id="ARBA00022833"/>
    </source>
</evidence>
<dbReference type="Pfam" id="PF03107">
    <property type="entry name" value="C1_2"/>
    <property type="match status" value="17"/>
</dbReference>
<dbReference type="OrthoDB" id="1155852at2759"/>
<organism evidence="7 8">
    <name type="scientific">Gossypium anomalum</name>
    <dbReference type="NCBI Taxonomy" id="47600"/>
    <lineage>
        <taxon>Eukaryota</taxon>
        <taxon>Viridiplantae</taxon>
        <taxon>Streptophyta</taxon>
        <taxon>Embryophyta</taxon>
        <taxon>Tracheophyta</taxon>
        <taxon>Spermatophyta</taxon>
        <taxon>Magnoliopsida</taxon>
        <taxon>eudicotyledons</taxon>
        <taxon>Gunneridae</taxon>
        <taxon>Pentapetalae</taxon>
        <taxon>rosids</taxon>
        <taxon>malvids</taxon>
        <taxon>Malvales</taxon>
        <taxon>Malvaceae</taxon>
        <taxon>Malvoideae</taxon>
        <taxon>Gossypium</taxon>
    </lineage>
</organism>
<dbReference type="PANTHER" id="PTHR32410">
    <property type="entry name" value="CYSTEINE/HISTIDINE-RICH C1 DOMAIN FAMILY PROTEIN"/>
    <property type="match status" value="1"/>
</dbReference>
<accession>A0A8J6D978</accession>
<dbReference type="SMART" id="SM00249">
    <property type="entry name" value="PHD"/>
    <property type="match status" value="8"/>
</dbReference>
<evidence type="ECO:0000313" key="8">
    <source>
        <dbReference type="Proteomes" id="UP000701853"/>
    </source>
</evidence>
<dbReference type="EMBL" id="JAHUZN010000003">
    <property type="protein sequence ID" value="KAG8499806.1"/>
    <property type="molecule type" value="Genomic_DNA"/>
</dbReference>
<evidence type="ECO:0000313" key="7">
    <source>
        <dbReference type="EMBL" id="KAG8499806.1"/>
    </source>
</evidence>
<dbReference type="InterPro" id="IPR046349">
    <property type="entry name" value="C1-like_sf"/>
</dbReference>
<feature type="domain" description="Zinc finger PHD-type" evidence="6">
    <location>
        <begin position="678"/>
        <end position="756"/>
    </location>
</feature>
<dbReference type="InterPro" id="IPR001965">
    <property type="entry name" value="Znf_PHD"/>
</dbReference>
<proteinExistence type="predicted"/>
<feature type="domain" description="Phorbol-ester/DAG-type" evidence="5">
    <location>
        <begin position="139"/>
        <end position="197"/>
    </location>
</feature>
<feature type="domain" description="Phorbol-ester/DAG-type" evidence="5">
    <location>
        <begin position="410"/>
        <end position="462"/>
    </location>
</feature>
<reference evidence="7 8" key="1">
    <citation type="journal article" date="2021" name="bioRxiv">
        <title>The Gossypium anomalum genome as a resource for cotton improvement and evolutionary analysis of hybrid incompatibility.</title>
        <authorList>
            <person name="Grover C.E."/>
            <person name="Yuan D."/>
            <person name="Arick M.A."/>
            <person name="Miller E.R."/>
            <person name="Hu G."/>
            <person name="Peterson D.G."/>
            <person name="Wendel J.F."/>
            <person name="Udall J.A."/>
        </authorList>
    </citation>
    <scope>NUCLEOTIDE SEQUENCE [LARGE SCALE GENOMIC DNA]</scope>
    <source>
        <strain evidence="7">JFW-Udall</strain>
        <tissue evidence="7">Leaf</tissue>
    </source>
</reference>
<feature type="domain" description="Zinc finger PHD-type" evidence="6">
    <location>
        <begin position="1009"/>
        <end position="1069"/>
    </location>
</feature>
<sequence>MDVSECESMELQHFSHPHPLVFKYQTVASEEVDPEAALCLGCEKPVEGWSYGCNPCEFYLHKECAELELAPQIQHPFHPKHPLTLLPKSPYSGGPGICDFCVKALRGFFYHCYDCKFDLHINCALLQSSIAANFPNSLHPHPLFFIQNHNNEVDSDCSGCQKPISGPFYHCSDCRYPRVFNLHKECAELPLEINHPCDRKHPLTLLPQPPTHPQKCSCYLCRIQWEGFVYSCSLCNFDLSLDDFFSPPIITVASHEHPWMLVSRKMSFVCDFCGTVGEQSPYNCATCQLLVHKNCISLPRHIMISRHPHTISLSYSFRQNQVEDRMCRVCYLEVDTSYGCYRCSASDCNYIAHALCATDKAIWDGTVMLESYDERSEEVVHEPWNLITDVVEQISSGELMVASKIKHSYHDHNLRLTFSGKTKDDDSQCYVCMRPMSTPFYSCEQCKFFLHKDCAELPKQMPHPFHKHLLTLSNSHDDKGFSLCNACGRWYQGFSYKCYKGDCSFEIDIHCMLFSDTLEHPSHEHSLFLVHNNKGTRCSACFRRLIGDVAYRCMERCDFILDVGCATLPLTAWNKYDRHPLTLTYYDNSDSSQPYCNLCEKEREPNRWFYYCVDCDTSLHLDCALCDLSYMKFGDKFKYYHHKECAELELAPQIQHPFHPKHPLTLLPESPYFGVTSWCNLCGKKFRGFVYNCYDCKFDLHINCALLQSSIAAKFTSSLHPHPLFFIQNHNNEVDSDCSGCQKPISGPFYHCSDCTYHRVFNLHKECAELLLEINHPCDRMHLLTLLPQPPTHTQKCSCYLCRIQWKGFVYSCSLCNFDLSLDDFRFSPPTITVASHEHPWMLVSRKMWFVCDFCGTDGDHSPYYCDTCVLFVHKNCISLPRHIRITRHRHTISLWYSFQQNQIEDWMCKICYKEVDISYGHYRCPASRCRYIAHVRCATDKEIWDGRIMPKGYDEGSGEVLDEPNLITDVFEQIRIGELVVASEIKHSYHDHKLRLTFSGKTKDDDSQCDGCTRPISTPFYRCEQCKFFLHKDCAELPKQMPHPFHRHLLTLSNTHSEDGYSRCSACDRWYQGFQYRCYKRDCRFEIDIQCMLLSNTLKHPRHDEHSLFLDHKNQGRSCSACFRTLNLGDIAYRCMKRCDFSLDVGCATLPLTGLYKYDRHPLKLTYSDDPEPSQHYCDLCEKERDPNRWFYCCVDCDNSLHLNCAIGDLPYMKLGNKIKGFHKHPLTIVKNIWNCPPCKVCREVCDGQALECKESECNFAVHWNCRISSESLE</sequence>